<protein>
    <recommendedName>
        <fullName evidence="4">Secreted protein</fullName>
    </recommendedName>
</protein>
<keyword evidence="3" id="KW-1185">Reference proteome</keyword>
<organism evidence="2 3">
    <name type="scientific">Leersia perrieri</name>
    <dbReference type="NCBI Taxonomy" id="77586"/>
    <lineage>
        <taxon>Eukaryota</taxon>
        <taxon>Viridiplantae</taxon>
        <taxon>Streptophyta</taxon>
        <taxon>Embryophyta</taxon>
        <taxon>Tracheophyta</taxon>
        <taxon>Spermatophyta</taxon>
        <taxon>Magnoliopsida</taxon>
        <taxon>Liliopsida</taxon>
        <taxon>Poales</taxon>
        <taxon>Poaceae</taxon>
        <taxon>BOP clade</taxon>
        <taxon>Oryzoideae</taxon>
        <taxon>Oryzeae</taxon>
        <taxon>Oryzinae</taxon>
        <taxon>Leersia</taxon>
    </lineage>
</organism>
<accession>A0A0D9X527</accession>
<sequence>MARWSFLSLAVQIHAGEAFGGGNVARLRSAPCPGGAWPRACGGGHIRPCRRDGNDSCSCEVAKRWRSPVAAPRR</sequence>
<proteinExistence type="predicted"/>
<evidence type="ECO:0000313" key="3">
    <source>
        <dbReference type="Proteomes" id="UP000032180"/>
    </source>
</evidence>
<evidence type="ECO:0000313" key="2">
    <source>
        <dbReference type="EnsemblPlants" id="LPERR08G04830.1"/>
    </source>
</evidence>
<feature type="signal peptide" evidence="1">
    <location>
        <begin position="1"/>
        <end position="18"/>
    </location>
</feature>
<reference evidence="3" key="2">
    <citation type="submission" date="2013-12" db="EMBL/GenBank/DDBJ databases">
        <authorList>
            <person name="Yu Y."/>
            <person name="Lee S."/>
            <person name="de Baynast K."/>
            <person name="Wissotski M."/>
            <person name="Liu L."/>
            <person name="Talag J."/>
            <person name="Goicoechea J."/>
            <person name="Angelova A."/>
            <person name="Jetty R."/>
            <person name="Kudrna D."/>
            <person name="Golser W."/>
            <person name="Rivera L."/>
            <person name="Zhang J."/>
            <person name="Wing R."/>
        </authorList>
    </citation>
    <scope>NUCLEOTIDE SEQUENCE</scope>
</reference>
<dbReference type="AlphaFoldDB" id="A0A0D9X527"/>
<feature type="chain" id="PRO_5002349565" description="Secreted protein" evidence="1">
    <location>
        <begin position="19"/>
        <end position="74"/>
    </location>
</feature>
<dbReference type="Gramene" id="LPERR08G04830.1">
    <property type="protein sequence ID" value="LPERR08G04830.1"/>
    <property type="gene ID" value="LPERR08G04830"/>
</dbReference>
<reference evidence="2 3" key="1">
    <citation type="submission" date="2012-08" db="EMBL/GenBank/DDBJ databases">
        <title>Oryza genome evolution.</title>
        <authorList>
            <person name="Wing R.A."/>
        </authorList>
    </citation>
    <scope>NUCLEOTIDE SEQUENCE</scope>
</reference>
<evidence type="ECO:0008006" key="4">
    <source>
        <dbReference type="Google" id="ProtNLM"/>
    </source>
</evidence>
<name>A0A0D9X527_9ORYZ</name>
<dbReference type="Proteomes" id="UP000032180">
    <property type="component" value="Chromosome 8"/>
</dbReference>
<dbReference type="HOGENOM" id="CLU_2691346_0_0_1"/>
<keyword evidence="1" id="KW-0732">Signal</keyword>
<reference evidence="2" key="3">
    <citation type="submission" date="2015-04" db="UniProtKB">
        <authorList>
            <consortium name="EnsemblPlants"/>
        </authorList>
    </citation>
    <scope>IDENTIFICATION</scope>
</reference>
<evidence type="ECO:0000256" key="1">
    <source>
        <dbReference type="SAM" id="SignalP"/>
    </source>
</evidence>
<dbReference type="EnsemblPlants" id="LPERR08G04830.1">
    <property type="protein sequence ID" value="LPERR08G04830.1"/>
    <property type="gene ID" value="LPERR08G04830"/>
</dbReference>